<organism evidence="1 2">
    <name type="scientific">Halteria grandinella</name>
    <dbReference type="NCBI Taxonomy" id="5974"/>
    <lineage>
        <taxon>Eukaryota</taxon>
        <taxon>Sar</taxon>
        <taxon>Alveolata</taxon>
        <taxon>Ciliophora</taxon>
        <taxon>Intramacronucleata</taxon>
        <taxon>Spirotrichea</taxon>
        <taxon>Stichotrichia</taxon>
        <taxon>Sporadotrichida</taxon>
        <taxon>Halteriidae</taxon>
        <taxon>Halteria</taxon>
    </lineage>
</organism>
<comment type="caution">
    <text evidence="1">The sequence shown here is derived from an EMBL/GenBank/DDBJ whole genome shotgun (WGS) entry which is preliminary data.</text>
</comment>
<evidence type="ECO:0000313" key="1">
    <source>
        <dbReference type="EMBL" id="TNV79021.1"/>
    </source>
</evidence>
<reference evidence="1" key="1">
    <citation type="submission" date="2019-06" db="EMBL/GenBank/DDBJ databases">
        <authorList>
            <person name="Zheng W."/>
        </authorList>
    </citation>
    <scope>NUCLEOTIDE SEQUENCE</scope>
    <source>
        <strain evidence="1">QDHG01</strain>
    </source>
</reference>
<dbReference type="EMBL" id="RRYP01009507">
    <property type="protein sequence ID" value="TNV79021.1"/>
    <property type="molecule type" value="Genomic_DNA"/>
</dbReference>
<keyword evidence="2" id="KW-1185">Reference proteome</keyword>
<protein>
    <submittedName>
        <fullName evidence="1">Uncharacterized protein</fullName>
    </submittedName>
</protein>
<name>A0A8J8NPC6_HALGN</name>
<dbReference type="AlphaFoldDB" id="A0A8J8NPC6"/>
<gene>
    <name evidence="1" type="ORF">FGO68_gene14865</name>
</gene>
<evidence type="ECO:0000313" key="2">
    <source>
        <dbReference type="Proteomes" id="UP000785679"/>
    </source>
</evidence>
<proteinExistence type="predicted"/>
<dbReference type="Proteomes" id="UP000785679">
    <property type="component" value="Unassembled WGS sequence"/>
</dbReference>
<sequence length="434" mass="49061">MGCVPEDKKNFIDFDSGETTFDHDHVLKFENAFYITKIMLNIWGKMTSRAKAKYSPRSIVARYPPLDPGIANLRDQNGDKTKQKNWTLVVRELKKFEIEINAVIRDMLIGGDHILLSKLVHMLINYDQQNGYMNISRVLEHDLPEDALLGEPSVQEIENGRRSAMSSAYSLLGGRNNRGGLVTPGSVSMARGSIKNGSFASPLQQHTDFANLFAKSLKKGVGKKKQGMMMGGRNGSRDQRLTEPLHKPREMYTDLLIKRLLEIPSCNQYNIRHPNKRIPLGKISNFSPGHDVLHSDVHFRSLQTPAPSTYTPKKESFMKSLGNVQKLVVDSGYLESMRRRSRSNSPTMPLPHLRTQTCFFNKPQTPGVGTYNVSRSSSKIQSRNPQYSMGKYKAPSFAEAYAKTHSQLPGIGTYQVAKCYQKIYRPYTKKFLLP</sequence>
<accession>A0A8J8NPC6</accession>